<dbReference type="Proteomes" id="UP000626109">
    <property type="component" value="Unassembled WGS sequence"/>
</dbReference>
<sequence>VLASRRRDIGDAAGHRCVRLWVEDVPCPSASSAPSFSGARLHALDEITGQRAHRDIADAMLTTLLASFRKRQDSTSDSEDIDDFLHALLGEVHVAVTHQGFLELQLPSLERGVDVGRLEEEPGRHFVATVPGWIIRPQTTNMTATPNY</sequence>
<evidence type="ECO:0000313" key="1">
    <source>
        <dbReference type="EMBL" id="CAE8695420.1"/>
    </source>
</evidence>
<organism evidence="1 2">
    <name type="scientific">Polarella glacialis</name>
    <name type="common">Dinoflagellate</name>
    <dbReference type="NCBI Taxonomy" id="89957"/>
    <lineage>
        <taxon>Eukaryota</taxon>
        <taxon>Sar</taxon>
        <taxon>Alveolata</taxon>
        <taxon>Dinophyceae</taxon>
        <taxon>Suessiales</taxon>
        <taxon>Suessiaceae</taxon>
        <taxon>Polarella</taxon>
    </lineage>
</organism>
<feature type="non-terminal residue" evidence="1">
    <location>
        <position position="1"/>
    </location>
</feature>
<gene>
    <name evidence="1" type="ORF">PGLA2088_LOCUS29329</name>
</gene>
<reference evidence="1" key="1">
    <citation type="submission" date="2021-02" db="EMBL/GenBank/DDBJ databases">
        <authorList>
            <person name="Dougan E. K."/>
            <person name="Rhodes N."/>
            <person name="Thang M."/>
            <person name="Chan C."/>
        </authorList>
    </citation>
    <scope>NUCLEOTIDE SEQUENCE</scope>
</reference>
<comment type="caution">
    <text evidence="1">The sequence shown here is derived from an EMBL/GenBank/DDBJ whole genome shotgun (WGS) entry which is preliminary data.</text>
</comment>
<proteinExistence type="predicted"/>
<evidence type="ECO:0000313" key="2">
    <source>
        <dbReference type="Proteomes" id="UP000626109"/>
    </source>
</evidence>
<feature type="non-terminal residue" evidence="1">
    <location>
        <position position="148"/>
    </location>
</feature>
<accession>A0A813KAW4</accession>
<name>A0A813KAW4_POLGL</name>
<dbReference type="AlphaFoldDB" id="A0A813KAW4"/>
<dbReference type="EMBL" id="CAJNNW010028261">
    <property type="protein sequence ID" value="CAE8695420.1"/>
    <property type="molecule type" value="Genomic_DNA"/>
</dbReference>
<protein>
    <submittedName>
        <fullName evidence="1">Uncharacterized protein</fullName>
    </submittedName>
</protein>